<evidence type="ECO:0000313" key="3">
    <source>
        <dbReference type="Proteomes" id="UP000034096"/>
    </source>
</evidence>
<feature type="region of interest" description="Disordered" evidence="1">
    <location>
        <begin position="52"/>
        <end position="75"/>
    </location>
</feature>
<reference evidence="2 3" key="1">
    <citation type="journal article" date="2015" name="Nature">
        <title>rRNA introns, odd ribosomes, and small enigmatic genomes across a large radiation of phyla.</title>
        <authorList>
            <person name="Brown C.T."/>
            <person name="Hug L.A."/>
            <person name="Thomas B.C."/>
            <person name="Sharon I."/>
            <person name="Castelle C.J."/>
            <person name="Singh A."/>
            <person name="Wilkins M.J."/>
            <person name="Williams K.H."/>
            <person name="Banfield J.F."/>
        </authorList>
    </citation>
    <scope>NUCLEOTIDE SEQUENCE [LARGE SCALE GENOMIC DNA]</scope>
</reference>
<dbReference type="AlphaFoldDB" id="A0A0G0L044"/>
<gene>
    <name evidence="2" type="ORF">US75_C0037G0009</name>
</gene>
<accession>A0A0G0L044</accession>
<proteinExistence type="predicted"/>
<organism evidence="2 3">
    <name type="scientific">Candidatus Woesebacteria bacterium GW2011_GWC1_38_13</name>
    <dbReference type="NCBI Taxonomy" id="1618583"/>
    <lineage>
        <taxon>Bacteria</taxon>
        <taxon>Candidatus Woeseibacteriota</taxon>
    </lineage>
</organism>
<dbReference type="EMBL" id="LBUE01000037">
    <property type="protein sequence ID" value="KKQ54769.1"/>
    <property type="molecule type" value="Genomic_DNA"/>
</dbReference>
<evidence type="ECO:0000256" key="1">
    <source>
        <dbReference type="SAM" id="MobiDB-lite"/>
    </source>
</evidence>
<feature type="compositionally biased region" description="Basic residues" evidence="1">
    <location>
        <begin position="56"/>
        <end position="75"/>
    </location>
</feature>
<comment type="caution">
    <text evidence="2">The sequence shown here is derived from an EMBL/GenBank/DDBJ whole genome shotgun (WGS) entry which is preliminary data.</text>
</comment>
<sequence>MVVKTKKERLNSSWVYTTITACPDSECQKLVDAMLNKEKAVRSKIIENQEREKVLRDKRRRRSHRRKVVAVQTKK</sequence>
<evidence type="ECO:0000313" key="2">
    <source>
        <dbReference type="EMBL" id="KKQ54769.1"/>
    </source>
</evidence>
<dbReference type="PROSITE" id="PS51257">
    <property type="entry name" value="PROKAR_LIPOPROTEIN"/>
    <property type="match status" value="1"/>
</dbReference>
<protein>
    <submittedName>
        <fullName evidence="2">Uncharacterized protein</fullName>
    </submittedName>
</protein>
<name>A0A0G0L044_9BACT</name>
<dbReference type="Proteomes" id="UP000034096">
    <property type="component" value="Unassembled WGS sequence"/>
</dbReference>